<dbReference type="Pfam" id="PF00096">
    <property type="entry name" value="zf-C2H2"/>
    <property type="match status" value="3"/>
</dbReference>
<feature type="region of interest" description="Disordered" evidence="11">
    <location>
        <begin position="264"/>
        <end position="287"/>
    </location>
</feature>
<evidence type="ECO:0000259" key="13">
    <source>
        <dbReference type="PROSITE" id="PS50805"/>
    </source>
</evidence>
<dbReference type="PROSITE" id="PS50157">
    <property type="entry name" value="ZINC_FINGER_C2H2_2"/>
    <property type="match status" value="3"/>
</dbReference>
<evidence type="ECO:0000256" key="3">
    <source>
        <dbReference type="ARBA" id="ARBA00022737"/>
    </source>
</evidence>
<dbReference type="GO" id="GO:0000977">
    <property type="term" value="F:RNA polymerase II transcription regulatory region sequence-specific DNA binding"/>
    <property type="evidence" value="ECO:0007669"/>
    <property type="project" value="TreeGrafter"/>
</dbReference>
<evidence type="ECO:0000256" key="7">
    <source>
        <dbReference type="ARBA" id="ARBA00023125"/>
    </source>
</evidence>
<dbReference type="AlphaFoldDB" id="A0AAV7L7G2"/>
<keyword evidence="9" id="KW-0539">Nucleus</keyword>
<keyword evidence="2" id="KW-0479">Metal-binding</keyword>
<feature type="domain" description="C2H2-type" evidence="12">
    <location>
        <begin position="426"/>
        <end position="453"/>
    </location>
</feature>
<comment type="subcellular location">
    <subcellularLocation>
        <location evidence="1">Nucleus</location>
    </subcellularLocation>
</comment>
<comment type="caution">
    <text evidence="14">The sequence shown here is derived from an EMBL/GenBank/DDBJ whole genome shotgun (WGS) entry which is preliminary data.</text>
</comment>
<dbReference type="GO" id="GO:0005634">
    <property type="term" value="C:nucleus"/>
    <property type="evidence" value="ECO:0007669"/>
    <property type="project" value="UniProtKB-SubCell"/>
</dbReference>
<evidence type="ECO:0000256" key="2">
    <source>
        <dbReference type="ARBA" id="ARBA00022723"/>
    </source>
</evidence>
<feature type="domain" description="KRAB" evidence="13">
    <location>
        <begin position="9"/>
        <end position="80"/>
    </location>
</feature>
<evidence type="ECO:0000256" key="5">
    <source>
        <dbReference type="ARBA" id="ARBA00022833"/>
    </source>
</evidence>
<dbReference type="SUPFAM" id="SSF57667">
    <property type="entry name" value="beta-beta-alpha zinc fingers"/>
    <property type="match status" value="2"/>
</dbReference>
<evidence type="ECO:0000256" key="1">
    <source>
        <dbReference type="ARBA" id="ARBA00004123"/>
    </source>
</evidence>
<dbReference type="Proteomes" id="UP001066276">
    <property type="component" value="Chromosome 11"/>
</dbReference>
<evidence type="ECO:0000256" key="4">
    <source>
        <dbReference type="ARBA" id="ARBA00022771"/>
    </source>
</evidence>
<feature type="compositionally biased region" description="Basic and acidic residues" evidence="11">
    <location>
        <begin position="275"/>
        <end position="287"/>
    </location>
</feature>
<evidence type="ECO:0000313" key="15">
    <source>
        <dbReference type="Proteomes" id="UP001066276"/>
    </source>
</evidence>
<keyword evidence="6" id="KW-0805">Transcription regulation</keyword>
<dbReference type="PROSITE" id="PS50805">
    <property type="entry name" value="KRAB"/>
    <property type="match status" value="1"/>
</dbReference>
<dbReference type="GO" id="GO:0000981">
    <property type="term" value="F:DNA-binding transcription factor activity, RNA polymerase II-specific"/>
    <property type="evidence" value="ECO:0007669"/>
    <property type="project" value="TreeGrafter"/>
</dbReference>
<dbReference type="CDD" id="cd07765">
    <property type="entry name" value="KRAB_A-box"/>
    <property type="match status" value="1"/>
</dbReference>
<evidence type="ECO:0000256" key="10">
    <source>
        <dbReference type="PROSITE-ProRule" id="PRU00042"/>
    </source>
</evidence>
<dbReference type="InterPro" id="IPR001909">
    <property type="entry name" value="KRAB"/>
</dbReference>
<keyword evidence="15" id="KW-1185">Reference proteome</keyword>
<dbReference type="FunFam" id="3.30.160.60:FF:001639">
    <property type="entry name" value="Si:dkey-7i4.21"/>
    <property type="match status" value="1"/>
</dbReference>
<dbReference type="SMART" id="SM00355">
    <property type="entry name" value="ZnF_C2H2"/>
    <property type="match status" value="3"/>
</dbReference>
<dbReference type="InterPro" id="IPR036051">
    <property type="entry name" value="KRAB_dom_sf"/>
</dbReference>
<protein>
    <submittedName>
        <fullName evidence="14">Uncharacterized protein</fullName>
    </submittedName>
</protein>
<reference evidence="14" key="1">
    <citation type="journal article" date="2022" name="bioRxiv">
        <title>Sequencing and chromosome-scale assembly of the giantPleurodeles waltlgenome.</title>
        <authorList>
            <person name="Brown T."/>
            <person name="Elewa A."/>
            <person name="Iarovenko S."/>
            <person name="Subramanian E."/>
            <person name="Araus A.J."/>
            <person name="Petzold A."/>
            <person name="Susuki M."/>
            <person name="Suzuki K.-i.T."/>
            <person name="Hayashi T."/>
            <person name="Toyoda A."/>
            <person name="Oliveira C."/>
            <person name="Osipova E."/>
            <person name="Leigh N.D."/>
            <person name="Simon A."/>
            <person name="Yun M.H."/>
        </authorList>
    </citation>
    <scope>NUCLEOTIDE SEQUENCE</scope>
    <source>
        <strain evidence="14">20211129_DDA</strain>
        <tissue evidence="14">Liver</tissue>
    </source>
</reference>
<evidence type="ECO:0000256" key="9">
    <source>
        <dbReference type="ARBA" id="ARBA00023242"/>
    </source>
</evidence>
<keyword evidence="4 10" id="KW-0863">Zinc-finger</keyword>
<dbReference type="Gene3D" id="6.10.140.140">
    <property type="match status" value="1"/>
</dbReference>
<gene>
    <name evidence="14" type="ORF">NDU88_000074</name>
</gene>
<dbReference type="PANTHER" id="PTHR24381">
    <property type="entry name" value="ZINC FINGER PROTEIN"/>
    <property type="match status" value="1"/>
</dbReference>
<keyword evidence="7" id="KW-0238">DNA-binding</keyword>
<organism evidence="14 15">
    <name type="scientific">Pleurodeles waltl</name>
    <name type="common">Iberian ribbed newt</name>
    <dbReference type="NCBI Taxonomy" id="8319"/>
    <lineage>
        <taxon>Eukaryota</taxon>
        <taxon>Metazoa</taxon>
        <taxon>Chordata</taxon>
        <taxon>Craniata</taxon>
        <taxon>Vertebrata</taxon>
        <taxon>Euteleostomi</taxon>
        <taxon>Amphibia</taxon>
        <taxon>Batrachia</taxon>
        <taxon>Caudata</taxon>
        <taxon>Salamandroidea</taxon>
        <taxon>Salamandridae</taxon>
        <taxon>Pleurodelinae</taxon>
        <taxon>Pleurodeles</taxon>
    </lineage>
</organism>
<evidence type="ECO:0000256" key="11">
    <source>
        <dbReference type="SAM" id="MobiDB-lite"/>
    </source>
</evidence>
<dbReference type="EMBL" id="JANPWB010000015">
    <property type="protein sequence ID" value="KAJ1086874.1"/>
    <property type="molecule type" value="Genomic_DNA"/>
</dbReference>
<dbReference type="FunFam" id="3.30.160.60:FF:002716">
    <property type="entry name" value="Zinc finger protein 212"/>
    <property type="match status" value="1"/>
</dbReference>
<dbReference type="GO" id="GO:0008270">
    <property type="term" value="F:zinc ion binding"/>
    <property type="evidence" value="ECO:0007669"/>
    <property type="project" value="UniProtKB-KW"/>
</dbReference>
<dbReference type="SMART" id="SM00349">
    <property type="entry name" value="KRAB"/>
    <property type="match status" value="1"/>
</dbReference>
<keyword evidence="5" id="KW-0862">Zinc</keyword>
<dbReference type="SUPFAM" id="SSF109640">
    <property type="entry name" value="KRAB domain (Kruppel-associated box)"/>
    <property type="match status" value="1"/>
</dbReference>
<evidence type="ECO:0000259" key="12">
    <source>
        <dbReference type="PROSITE" id="PS50157"/>
    </source>
</evidence>
<feature type="domain" description="C2H2-type" evidence="12">
    <location>
        <begin position="454"/>
        <end position="481"/>
    </location>
</feature>
<accession>A0AAV7L7G2</accession>
<name>A0AAV7L7G2_PLEWA</name>
<evidence type="ECO:0000256" key="6">
    <source>
        <dbReference type="ARBA" id="ARBA00023015"/>
    </source>
</evidence>
<dbReference type="Pfam" id="PF01352">
    <property type="entry name" value="KRAB"/>
    <property type="match status" value="1"/>
</dbReference>
<evidence type="ECO:0000313" key="14">
    <source>
        <dbReference type="EMBL" id="KAJ1086874.1"/>
    </source>
</evidence>
<sequence length="512" mass="59160">MSRLEPEEGLFHDASAYFSDEEWKLLHDWQKELYRNVMKEIHQALISLGPLIATTVCSLRAKEKEDLHPLDDRDSKKKHRIQYALGDTMGDTDVHFRINNEESVQLNNPPRLEGRQQNEYLGTGFPFLNSDVCLSKEEPVAVSIDHIGSEMAENSRDTNSGFEVLSLRIKDEEDTYCMEHLERRRLKRVQNPAGDKSINRQKEARDSIKQTHPYKISSEKINTMILQSSDKEANAGSQIWAESDRHLRGEKTVQHEISFSNSLHLSMHPRSPNRGRPDTYNECNESKNRKKTVGDSIKYTEITPPCKAFSEKINTLILPGAIKEASSASQIWQECYQELRGEKTVQCEGSFSSSVDSSLQQGVSNFDGSDKYSEWESDLMNLQFPKDLPVTQQDQRTYACAEGDKSCGWKGEAAGNMRTNSRERPYACTECEKSFYQKTHLITHHRIHSGEKPYTCTFCHKRFNRKDYLDEHVRIHTGERPYKCPKCEKSFFRKSHLNYHQRKHIQNIKNSN</sequence>
<dbReference type="PROSITE" id="PS00028">
    <property type="entry name" value="ZINC_FINGER_C2H2_1"/>
    <property type="match status" value="3"/>
</dbReference>
<proteinExistence type="predicted"/>
<keyword evidence="3" id="KW-0677">Repeat</keyword>
<dbReference type="InterPro" id="IPR013087">
    <property type="entry name" value="Znf_C2H2_type"/>
</dbReference>
<evidence type="ECO:0000256" key="8">
    <source>
        <dbReference type="ARBA" id="ARBA00023163"/>
    </source>
</evidence>
<dbReference type="InterPro" id="IPR036236">
    <property type="entry name" value="Znf_C2H2_sf"/>
</dbReference>
<dbReference type="PANTHER" id="PTHR24381:SF443">
    <property type="entry name" value="ZINC FINGER PROTEIN CKR1"/>
    <property type="match status" value="1"/>
</dbReference>
<dbReference type="FunFam" id="3.30.160.60:FF:000690">
    <property type="entry name" value="Zinc finger protein 354C"/>
    <property type="match status" value="1"/>
</dbReference>
<keyword evidence="8" id="KW-0804">Transcription</keyword>
<feature type="domain" description="C2H2-type" evidence="12">
    <location>
        <begin position="482"/>
        <end position="504"/>
    </location>
</feature>
<dbReference type="Gene3D" id="3.30.160.60">
    <property type="entry name" value="Classic Zinc Finger"/>
    <property type="match status" value="3"/>
</dbReference>